<evidence type="ECO:0000313" key="13">
    <source>
        <dbReference type="JaponicusDB" id="SJAG_00438"/>
    </source>
</evidence>
<name>B6JVM3_SCHJY</name>
<evidence type="ECO:0000256" key="2">
    <source>
        <dbReference type="ARBA" id="ARBA00007681"/>
    </source>
</evidence>
<dbReference type="NCBIfam" id="TIGR01146">
    <property type="entry name" value="ATPsyn_F1gamma"/>
    <property type="match status" value="1"/>
</dbReference>
<gene>
    <name evidence="13" type="primary">atp3</name>
    <name evidence="12" type="ORF">SJAG_00438</name>
</gene>
<evidence type="ECO:0000256" key="9">
    <source>
        <dbReference type="ARBA" id="ARBA00023196"/>
    </source>
</evidence>
<evidence type="ECO:0000256" key="4">
    <source>
        <dbReference type="ARBA" id="ARBA00022781"/>
    </source>
</evidence>
<dbReference type="OrthoDB" id="239812at2759"/>
<evidence type="ECO:0000256" key="1">
    <source>
        <dbReference type="ARBA" id="ARBA00004637"/>
    </source>
</evidence>
<keyword evidence="9 11" id="KW-0139">CF(1)</keyword>
<accession>B6JVM3</accession>
<comment type="subcellular location">
    <subcellularLocation>
        <location evidence="1">Mitochondrion inner membrane</location>
        <topology evidence="1">Peripheral membrane protein</topology>
    </subcellularLocation>
</comment>
<dbReference type="GO" id="GO:0015986">
    <property type="term" value="P:proton motive force-driven ATP synthesis"/>
    <property type="evidence" value="ECO:0000318"/>
    <property type="project" value="GO_Central"/>
</dbReference>
<reference evidence="12 14" key="1">
    <citation type="journal article" date="2011" name="Science">
        <title>Comparative functional genomics of the fission yeasts.</title>
        <authorList>
            <person name="Rhind N."/>
            <person name="Chen Z."/>
            <person name="Yassour M."/>
            <person name="Thompson D.A."/>
            <person name="Haas B.J."/>
            <person name="Habib N."/>
            <person name="Wapinski I."/>
            <person name="Roy S."/>
            <person name="Lin M.F."/>
            <person name="Heiman D.I."/>
            <person name="Young S.K."/>
            <person name="Furuya K."/>
            <person name="Guo Y."/>
            <person name="Pidoux A."/>
            <person name="Chen H.M."/>
            <person name="Robbertse B."/>
            <person name="Goldberg J.M."/>
            <person name="Aoki K."/>
            <person name="Bayne E.H."/>
            <person name="Berlin A.M."/>
            <person name="Desjardins C.A."/>
            <person name="Dobbs E."/>
            <person name="Dukaj L."/>
            <person name="Fan L."/>
            <person name="FitzGerald M.G."/>
            <person name="French C."/>
            <person name="Gujja S."/>
            <person name="Hansen K."/>
            <person name="Keifenheim D."/>
            <person name="Levin J.Z."/>
            <person name="Mosher R.A."/>
            <person name="Mueller C.A."/>
            <person name="Pfiffner J."/>
            <person name="Priest M."/>
            <person name="Russ C."/>
            <person name="Smialowska A."/>
            <person name="Swoboda P."/>
            <person name="Sykes S.M."/>
            <person name="Vaughn M."/>
            <person name="Vengrova S."/>
            <person name="Yoder R."/>
            <person name="Zeng Q."/>
            <person name="Allshire R."/>
            <person name="Baulcombe D."/>
            <person name="Birren B.W."/>
            <person name="Brown W."/>
            <person name="Ekwall K."/>
            <person name="Kellis M."/>
            <person name="Leatherwood J."/>
            <person name="Levin H."/>
            <person name="Margalit H."/>
            <person name="Martienssen R."/>
            <person name="Nieduszynski C.A."/>
            <person name="Spatafora J.W."/>
            <person name="Friedman N."/>
            <person name="Dalgaard J.Z."/>
            <person name="Baumann P."/>
            <person name="Niki H."/>
            <person name="Regev A."/>
            <person name="Nusbaum C."/>
        </authorList>
    </citation>
    <scope>NUCLEOTIDE SEQUENCE [LARGE SCALE GENOMIC DNA]</scope>
    <source>
        <strain evidence="14">yFS275 / FY16936</strain>
    </source>
</reference>
<dbReference type="InterPro" id="IPR023632">
    <property type="entry name" value="ATP_synth_F1_gsu_CS"/>
</dbReference>
<dbReference type="PROSITE" id="PS00153">
    <property type="entry name" value="ATPASE_GAMMA"/>
    <property type="match status" value="1"/>
</dbReference>
<evidence type="ECO:0000256" key="10">
    <source>
        <dbReference type="ARBA" id="ARBA00023310"/>
    </source>
</evidence>
<evidence type="ECO:0000256" key="5">
    <source>
        <dbReference type="ARBA" id="ARBA00022792"/>
    </source>
</evidence>
<keyword evidence="8" id="KW-0472">Membrane</keyword>
<dbReference type="GeneID" id="7047936"/>
<proteinExistence type="inferred from homology"/>
<dbReference type="Pfam" id="PF00231">
    <property type="entry name" value="ATP-synt"/>
    <property type="match status" value="1"/>
</dbReference>
<comment type="similarity">
    <text evidence="2 11">Belongs to the ATPase gamma chain family.</text>
</comment>
<organism evidence="12 14">
    <name type="scientific">Schizosaccharomyces japonicus (strain yFS275 / FY16936)</name>
    <name type="common">Fission yeast</name>
    <dbReference type="NCBI Taxonomy" id="402676"/>
    <lineage>
        <taxon>Eukaryota</taxon>
        <taxon>Fungi</taxon>
        <taxon>Dikarya</taxon>
        <taxon>Ascomycota</taxon>
        <taxon>Taphrinomycotina</taxon>
        <taxon>Schizosaccharomycetes</taxon>
        <taxon>Schizosaccharomycetales</taxon>
        <taxon>Schizosaccharomycetaceae</taxon>
        <taxon>Schizosaccharomyces</taxon>
    </lineage>
</organism>
<evidence type="ECO:0000313" key="12">
    <source>
        <dbReference type="EMBL" id="EEB05424.1"/>
    </source>
</evidence>
<dbReference type="Proteomes" id="UP000001744">
    <property type="component" value="Unassembled WGS sequence"/>
</dbReference>
<dbReference type="OMA" id="MQITSAM"/>
<dbReference type="InterPro" id="IPR035968">
    <property type="entry name" value="ATP_synth_F1_ATPase_gsu"/>
</dbReference>
<keyword evidence="10 11" id="KW-0066">ATP synthesis</keyword>
<keyword evidence="4 11" id="KW-0375">Hydrogen ion transport</keyword>
<dbReference type="GO" id="GO:0045259">
    <property type="term" value="C:proton-transporting ATP synthase complex"/>
    <property type="evidence" value="ECO:0007669"/>
    <property type="project" value="UniProtKB-KW"/>
</dbReference>
<evidence type="ECO:0000256" key="6">
    <source>
        <dbReference type="ARBA" id="ARBA00023065"/>
    </source>
</evidence>
<dbReference type="GO" id="GO:0046961">
    <property type="term" value="F:proton-transporting ATPase activity, rotational mechanism"/>
    <property type="evidence" value="ECO:0007669"/>
    <property type="project" value="EnsemblFungi"/>
</dbReference>
<keyword evidence="6 11" id="KW-0406">Ion transport</keyword>
<dbReference type="CDD" id="cd12151">
    <property type="entry name" value="F1-ATPase_gamma"/>
    <property type="match status" value="1"/>
</dbReference>
<evidence type="ECO:0000256" key="3">
    <source>
        <dbReference type="ARBA" id="ARBA00022448"/>
    </source>
</evidence>
<keyword evidence="14" id="KW-1185">Reference proteome</keyword>
<dbReference type="HOGENOM" id="CLU_050669_4_1_1"/>
<dbReference type="PANTHER" id="PTHR11693:SF22">
    <property type="entry name" value="ATP SYNTHASE SUBUNIT GAMMA, MITOCHONDRIAL"/>
    <property type="match status" value="1"/>
</dbReference>
<dbReference type="RefSeq" id="XP_002171717.1">
    <property type="nucleotide sequence ID" value="XM_002171681.2"/>
</dbReference>
<dbReference type="JaponicusDB" id="SJAG_00438">
    <property type="gene designation" value="atp3"/>
</dbReference>
<keyword evidence="5" id="KW-0999">Mitochondrion inner membrane</keyword>
<evidence type="ECO:0000256" key="11">
    <source>
        <dbReference type="RuleBase" id="RU004001"/>
    </source>
</evidence>
<dbReference type="SUPFAM" id="SSF52943">
    <property type="entry name" value="ATP synthase (F1-ATPase), gamma subunit"/>
    <property type="match status" value="1"/>
</dbReference>
<dbReference type="AlphaFoldDB" id="B6JVM3"/>
<dbReference type="Gene3D" id="1.10.287.80">
    <property type="entry name" value="ATP synthase, gamma subunit, helix hairpin domain"/>
    <property type="match status" value="1"/>
</dbReference>
<dbReference type="VEuPathDB" id="FungiDB:SJAG_00438"/>
<dbReference type="PANTHER" id="PTHR11693">
    <property type="entry name" value="ATP SYNTHASE GAMMA CHAIN"/>
    <property type="match status" value="1"/>
</dbReference>
<keyword evidence="3 11" id="KW-0813">Transport</keyword>
<dbReference type="Gene3D" id="3.40.1380.10">
    <property type="match status" value="1"/>
</dbReference>
<dbReference type="EMBL" id="KE651166">
    <property type="protein sequence ID" value="EEB05424.1"/>
    <property type="molecule type" value="Genomic_DNA"/>
</dbReference>
<evidence type="ECO:0000256" key="8">
    <source>
        <dbReference type="ARBA" id="ARBA00023136"/>
    </source>
</evidence>
<comment type="subunit">
    <text evidence="11">F-type ATPases have 2 components, CF(1) - the catalytic core - and CF(0) - the membrane proton channel. CF(1) and CF(0) have multiple subunits.</text>
</comment>
<dbReference type="GO" id="GO:0005743">
    <property type="term" value="C:mitochondrial inner membrane"/>
    <property type="evidence" value="ECO:0007669"/>
    <property type="project" value="UniProtKB-SubCell"/>
</dbReference>
<sequence>MPTLSAFVRGLRGASVSWGRSSVAVSYKITRGFRTSSPCLATLKEIEQRLKSIKNIEKITMTIKTVAQTKLSRAQRSMIAARKYSSVSREVFQSAETKVPEQGKTLVIVCSSDKGLCGGIHSNLSRNVRSLFYEMELEEEQSATADGDNPSKNASDMELCVIGDKVRSQLMRFVPEAFHLTFAQIGRSVPTYEEALALTNILMANAASYERFLVIYNSFRSAVSYSTTRSSLPTKETMIKSPQLAAFEYEDDVLEPLMEFALANELYAALVEGHCSEMSSRRNAMENASKNAGDMISRFSTLYNRQRQASITNELIDIVTGANALQ</sequence>
<dbReference type="InterPro" id="IPR000131">
    <property type="entry name" value="ATP_synth_F1_gsu"/>
</dbReference>
<dbReference type="STRING" id="402676.B6JVM3"/>
<dbReference type="eggNOG" id="KOG1531">
    <property type="taxonomic scope" value="Eukaryota"/>
</dbReference>
<protein>
    <recommendedName>
        <fullName evidence="11">ATP synthase subunit gamma</fullName>
    </recommendedName>
</protein>
<keyword evidence="7" id="KW-0496">Mitochondrion</keyword>
<dbReference type="PIRSF" id="PIRSF039089">
    <property type="entry name" value="ATP_synthase_gamma"/>
    <property type="match status" value="1"/>
</dbReference>
<dbReference type="PRINTS" id="PR00126">
    <property type="entry name" value="ATPASEGAMMA"/>
</dbReference>
<dbReference type="GO" id="GO:0046933">
    <property type="term" value="F:proton-transporting ATP synthase activity, rotational mechanism"/>
    <property type="evidence" value="ECO:0007669"/>
    <property type="project" value="EnsemblFungi"/>
</dbReference>
<dbReference type="FunFam" id="3.40.1380.10:FF:000003">
    <property type="entry name" value="ATP synthase subunit gamma"/>
    <property type="match status" value="1"/>
</dbReference>
<evidence type="ECO:0000313" key="14">
    <source>
        <dbReference type="Proteomes" id="UP000001744"/>
    </source>
</evidence>
<evidence type="ECO:0000256" key="7">
    <source>
        <dbReference type="ARBA" id="ARBA00023128"/>
    </source>
</evidence>